<dbReference type="GO" id="GO:0032259">
    <property type="term" value="P:methylation"/>
    <property type="evidence" value="ECO:0007669"/>
    <property type="project" value="UniProtKB-KW"/>
</dbReference>
<dbReference type="InterPro" id="IPR002295">
    <property type="entry name" value="N4/N6-MTase_EcoPI_Mod-like"/>
</dbReference>
<dbReference type="Pfam" id="PF01555">
    <property type="entry name" value="N6_N4_Mtase"/>
    <property type="match status" value="1"/>
</dbReference>
<comment type="similarity">
    <text evidence="1">Belongs to the N(4)/N(6)-methyltransferase family.</text>
</comment>
<dbReference type="Proteomes" id="UP000178797">
    <property type="component" value="Unassembled WGS sequence"/>
</dbReference>
<dbReference type="PIRSF" id="PIRSF015855">
    <property type="entry name" value="TypeIII_Mtase_mKpnI"/>
    <property type="match status" value="1"/>
</dbReference>
<name>A0A1F7RZ97_9BACT</name>
<reference evidence="7 8" key="1">
    <citation type="journal article" date="2016" name="Nat. Commun.">
        <title>Thousands of microbial genomes shed light on interconnected biogeochemical processes in an aquifer system.</title>
        <authorList>
            <person name="Anantharaman K."/>
            <person name="Brown C.T."/>
            <person name="Hug L.A."/>
            <person name="Sharon I."/>
            <person name="Castelle C.J."/>
            <person name="Probst A.J."/>
            <person name="Thomas B.C."/>
            <person name="Singh A."/>
            <person name="Wilkins M.J."/>
            <person name="Karaoz U."/>
            <person name="Brodie E.L."/>
            <person name="Williams K.H."/>
            <person name="Hubbard S.S."/>
            <person name="Banfield J.F."/>
        </authorList>
    </citation>
    <scope>NUCLEOTIDE SEQUENCE [LARGE SCALE GENOMIC DNA]</scope>
</reference>
<evidence type="ECO:0000256" key="4">
    <source>
        <dbReference type="ARBA" id="ARBA00022691"/>
    </source>
</evidence>
<dbReference type="Gene3D" id="3.40.50.150">
    <property type="entry name" value="Vaccinia Virus protein VP39"/>
    <property type="match status" value="1"/>
</dbReference>
<evidence type="ECO:0000313" key="8">
    <source>
        <dbReference type="Proteomes" id="UP000178797"/>
    </source>
</evidence>
<evidence type="ECO:0000313" key="7">
    <source>
        <dbReference type="EMBL" id="OGL46895.1"/>
    </source>
</evidence>
<proteinExistence type="inferred from homology"/>
<keyword evidence="2" id="KW-0489">Methyltransferase</keyword>
<evidence type="ECO:0000256" key="2">
    <source>
        <dbReference type="ARBA" id="ARBA00022603"/>
    </source>
</evidence>
<evidence type="ECO:0000256" key="1">
    <source>
        <dbReference type="ARBA" id="ARBA00006594"/>
    </source>
</evidence>
<dbReference type="GO" id="GO:0008170">
    <property type="term" value="F:N-methyltransferase activity"/>
    <property type="evidence" value="ECO:0007669"/>
    <property type="project" value="InterPro"/>
</dbReference>
<dbReference type="GO" id="GO:0003677">
    <property type="term" value="F:DNA binding"/>
    <property type="evidence" value="ECO:0007669"/>
    <property type="project" value="InterPro"/>
</dbReference>
<keyword evidence="4" id="KW-0949">S-adenosyl-L-methionine</keyword>
<dbReference type="PROSITE" id="PS00092">
    <property type="entry name" value="N6_MTASE"/>
    <property type="match status" value="1"/>
</dbReference>
<dbReference type="SUPFAM" id="SSF53335">
    <property type="entry name" value="S-adenosyl-L-methionine-dependent methyltransferases"/>
    <property type="match status" value="1"/>
</dbReference>
<evidence type="ECO:0000256" key="3">
    <source>
        <dbReference type="ARBA" id="ARBA00022679"/>
    </source>
</evidence>
<dbReference type="InterPro" id="IPR002941">
    <property type="entry name" value="DNA_methylase_N4/N6"/>
</dbReference>
<sequence length="568" mass="66495">MPAKKEDNLEKEKLLAEIERLKKELKKRKKYGLVWEEKPEEVAEMCKEKLPVLKEVKSKEIITDPDKPVNLLIEGDNYHALSVLNYTHEKKIDVIYIDPPYNKGNMNVRDFIYNDNIVDEEDPYRHSKWLSFMQNRLMLAKNLLKNTGLIYISIDDTEMANLKLLMDEIFTEQNFLATLIWRGMHTVRNSSKDFNHNTEYVLVYAKNLNSLIESGKKETYLRVEKDKTANYPYDDRDRKGPYKLDPLHARNYYTPFEYTFSNGTTWRAPEGRYPAYSKETLEEKDKNNEIIFTGDKIKKKDGIEIVYKGREPQMRRYLKDVQEGIPPDTLLQSEEVGFNKDGTTLLREMFRSKVFDQPKPVNLIKYVLSIKNKKFDYKNSVILDFMAGSGTTGHAVLELNKEDKGNRKFILCTNNENNICTNVCYPRIEKVINGYKNSKGEKVEGLGGNLKYFKTDFVDAEPTDKNKKKLTEQATEMLCIREGTFELFLEQNRFNIFKSNSHYTGIIFDQLAIPEFKKAIKDIKGKFSVYVFSLGDDTFDEEFEDIKQKVKLSPIPEAILRVYRRIFK</sequence>
<comment type="caution">
    <text evidence="7">The sequence shown here is derived from an EMBL/GenBank/DDBJ whole genome shotgun (WGS) entry which is preliminary data.</text>
</comment>
<feature type="coiled-coil region" evidence="5">
    <location>
        <begin position="4"/>
        <end position="31"/>
    </location>
</feature>
<feature type="domain" description="DNA methylase N-4/N-6" evidence="6">
    <location>
        <begin position="92"/>
        <end position="415"/>
    </location>
</feature>
<evidence type="ECO:0000259" key="6">
    <source>
        <dbReference type="Pfam" id="PF01555"/>
    </source>
</evidence>
<gene>
    <name evidence="7" type="ORF">A2W05_10390</name>
</gene>
<dbReference type="InterPro" id="IPR002052">
    <property type="entry name" value="DNA_methylase_N6_adenine_CS"/>
</dbReference>
<dbReference type="EMBL" id="MGDE01000068">
    <property type="protein sequence ID" value="OGL46895.1"/>
    <property type="molecule type" value="Genomic_DNA"/>
</dbReference>
<dbReference type="InterPro" id="IPR029063">
    <property type="entry name" value="SAM-dependent_MTases_sf"/>
</dbReference>
<dbReference type="AlphaFoldDB" id="A0A1F7RZ97"/>
<evidence type="ECO:0000256" key="5">
    <source>
        <dbReference type="SAM" id="Coils"/>
    </source>
</evidence>
<keyword evidence="3" id="KW-0808">Transferase</keyword>
<protein>
    <recommendedName>
        <fullName evidence="6">DNA methylase N-4/N-6 domain-containing protein</fullName>
    </recommendedName>
</protein>
<keyword evidence="5" id="KW-0175">Coiled coil</keyword>
<organism evidence="7 8">
    <name type="scientific">Candidatus Schekmanbacteria bacterium RBG_16_38_10</name>
    <dbReference type="NCBI Taxonomy" id="1817879"/>
    <lineage>
        <taxon>Bacteria</taxon>
        <taxon>Candidatus Schekmaniibacteriota</taxon>
    </lineage>
</organism>
<accession>A0A1F7RZ97</accession>
<dbReference type="PRINTS" id="PR00506">
    <property type="entry name" value="D21N6MTFRASE"/>
</dbReference>